<proteinExistence type="predicted"/>
<evidence type="ECO:0000256" key="1">
    <source>
        <dbReference type="ARBA" id="ARBA00004123"/>
    </source>
</evidence>
<organism evidence="8 9">
    <name type="scientific">Lagenidium giganteum</name>
    <dbReference type="NCBI Taxonomy" id="4803"/>
    <lineage>
        <taxon>Eukaryota</taxon>
        <taxon>Sar</taxon>
        <taxon>Stramenopiles</taxon>
        <taxon>Oomycota</taxon>
        <taxon>Peronosporomycetes</taxon>
        <taxon>Pythiales</taxon>
        <taxon>Pythiaceae</taxon>
    </lineage>
</organism>
<feature type="compositionally biased region" description="Low complexity" evidence="6">
    <location>
        <begin position="113"/>
        <end position="132"/>
    </location>
</feature>
<evidence type="ECO:0000256" key="3">
    <source>
        <dbReference type="ARBA" id="ARBA00023125"/>
    </source>
</evidence>
<dbReference type="GO" id="GO:0000981">
    <property type="term" value="F:DNA-binding transcription factor activity, RNA polymerase II-specific"/>
    <property type="evidence" value="ECO:0007669"/>
    <property type="project" value="TreeGrafter"/>
</dbReference>
<dbReference type="GO" id="GO:0000978">
    <property type="term" value="F:RNA polymerase II cis-regulatory region sequence-specific DNA binding"/>
    <property type="evidence" value="ECO:0007669"/>
    <property type="project" value="TreeGrafter"/>
</dbReference>
<dbReference type="InterPro" id="IPR036879">
    <property type="entry name" value="TF_MADSbox_sf"/>
</dbReference>
<sequence length="459" mass="50166">MGRKKIKIQRIEDDRNRQVTFTKRKGGLFKKAMELSKLCDCEIALIVFDSNDKLFQYSSTGVDQILLRYTEYGEPYEMRDNSDYEVLYGDKKKAKDAAAGATGGGMSSGGVATGHSTNNSSVSSSPANSGYSIVNDRGMHGPTPGSGSHGLGNDADQYMMPPTRSDRPSQSQKKRVHRGFQQLLKKEQMPYIPPPLPIYQHSMGMMPSHHMLSALPSPPNLAGILPSPTTNMLFRHEFSPHNPQQMFGAHHPMLGLPGDHHDKGGGGLGLNLVPSDFGHLPSPVSMQHLPSKHNLPHMGKRQANVQTSPGKVSQIRAEPPRGHFQSSMDAHVHSPPRGMSSYGDSSGGPGMRSAKPKQRLIDPPVKSESDGQRDSMLSPDSVGPERRAALEHEGYNDKTNLSPRSMDGEDPRAPPQEDQTARSATPAEVGDKRPHDDPSQREDDDEGLTSPSKRQRVRS</sequence>
<dbReference type="PANTHER" id="PTHR11945">
    <property type="entry name" value="MADS BOX PROTEIN"/>
    <property type="match status" value="1"/>
</dbReference>
<feature type="compositionally biased region" description="Basic and acidic residues" evidence="6">
    <location>
        <begin position="429"/>
        <end position="441"/>
    </location>
</feature>
<name>A0AAV2Z1U0_9STRA</name>
<dbReference type="GO" id="GO:0045944">
    <property type="term" value="P:positive regulation of transcription by RNA polymerase II"/>
    <property type="evidence" value="ECO:0007669"/>
    <property type="project" value="InterPro"/>
</dbReference>
<dbReference type="SUPFAM" id="SSF55455">
    <property type="entry name" value="SRF-like"/>
    <property type="match status" value="1"/>
</dbReference>
<keyword evidence="5" id="KW-0539">Nucleus</keyword>
<dbReference type="EMBL" id="DAKRPA010000080">
    <property type="protein sequence ID" value="DAZ99574.1"/>
    <property type="molecule type" value="Genomic_DNA"/>
</dbReference>
<protein>
    <recommendedName>
        <fullName evidence="7">MADS-box domain-containing protein</fullName>
    </recommendedName>
</protein>
<comment type="caution">
    <text evidence="8">The sequence shown here is derived from an EMBL/GenBank/DDBJ whole genome shotgun (WGS) entry which is preliminary data.</text>
</comment>
<dbReference type="InterPro" id="IPR002100">
    <property type="entry name" value="TF_MADSbox"/>
</dbReference>
<feature type="domain" description="MADS-box" evidence="7">
    <location>
        <begin position="1"/>
        <end position="61"/>
    </location>
</feature>
<feature type="region of interest" description="Disordered" evidence="6">
    <location>
        <begin position="279"/>
        <end position="459"/>
    </location>
</feature>
<feature type="compositionally biased region" description="Basic and acidic residues" evidence="6">
    <location>
        <begin position="383"/>
        <end position="396"/>
    </location>
</feature>
<reference evidence="8" key="2">
    <citation type="journal article" date="2023" name="Microbiol Resour">
        <title>Decontamination and Annotation of the Draft Genome Sequence of the Oomycete Lagenidium giganteum ARSEF 373.</title>
        <authorList>
            <person name="Morgan W.R."/>
            <person name="Tartar A."/>
        </authorList>
    </citation>
    <scope>NUCLEOTIDE SEQUENCE</scope>
    <source>
        <strain evidence="8">ARSEF 373</strain>
    </source>
</reference>
<keyword evidence="9" id="KW-1185">Reference proteome</keyword>
<evidence type="ECO:0000256" key="6">
    <source>
        <dbReference type="SAM" id="MobiDB-lite"/>
    </source>
</evidence>
<evidence type="ECO:0000313" key="9">
    <source>
        <dbReference type="Proteomes" id="UP001146120"/>
    </source>
</evidence>
<dbReference type="PROSITE" id="PS50066">
    <property type="entry name" value="MADS_BOX_2"/>
    <property type="match status" value="1"/>
</dbReference>
<keyword evidence="4" id="KW-0804">Transcription</keyword>
<dbReference type="SMART" id="SM00432">
    <property type="entry name" value="MADS"/>
    <property type="match status" value="1"/>
</dbReference>
<dbReference type="PRINTS" id="PR00404">
    <property type="entry name" value="MADSDOMAIN"/>
</dbReference>
<evidence type="ECO:0000259" key="7">
    <source>
        <dbReference type="PROSITE" id="PS50066"/>
    </source>
</evidence>
<comment type="subcellular location">
    <subcellularLocation>
        <location evidence="1">Nucleus</location>
    </subcellularLocation>
</comment>
<accession>A0AAV2Z1U0</accession>
<dbReference type="AlphaFoldDB" id="A0AAV2Z1U0"/>
<feature type="compositionally biased region" description="Basic residues" evidence="6">
    <location>
        <begin position="290"/>
        <end position="300"/>
    </location>
</feature>
<evidence type="ECO:0000256" key="4">
    <source>
        <dbReference type="ARBA" id="ARBA00023163"/>
    </source>
</evidence>
<reference evidence="8" key="1">
    <citation type="submission" date="2022-11" db="EMBL/GenBank/DDBJ databases">
        <authorList>
            <person name="Morgan W.R."/>
            <person name="Tartar A."/>
        </authorList>
    </citation>
    <scope>NUCLEOTIDE SEQUENCE</scope>
    <source>
        <strain evidence="8">ARSEF 373</strain>
    </source>
</reference>
<keyword evidence="2" id="KW-0805">Transcription regulation</keyword>
<dbReference type="Pfam" id="PF00319">
    <property type="entry name" value="SRF-TF"/>
    <property type="match status" value="1"/>
</dbReference>
<dbReference type="PANTHER" id="PTHR11945:SF534">
    <property type="entry name" value="MYOCYTE-SPECIFIC ENHANCER FACTOR 2"/>
    <property type="match status" value="1"/>
</dbReference>
<dbReference type="InterPro" id="IPR033896">
    <property type="entry name" value="MEF2-like_N"/>
</dbReference>
<dbReference type="CDD" id="cd00265">
    <property type="entry name" value="MADS_MEF2_like"/>
    <property type="match status" value="1"/>
</dbReference>
<dbReference type="Proteomes" id="UP001146120">
    <property type="component" value="Unassembled WGS sequence"/>
</dbReference>
<gene>
    <name evidence="8" type="ORF">N0F65_001402</name>
</gene>
<evidence type="ECO:0000256" key="2">
    <source>
        <dbReference type="ARBA" id="ARBA00023015"/>
    </source>
</evidence>
<dbReference type="PROSITE" id="PS00350">
    <property type="entry name" value="MADS_BOX_1"/>
    <property type="match status" value="1"/>
</dbReference>
<feature type="compositionally biased region" description="Gly residues" evidence="6">
    <location>
        <begin position="101"/>
        <end position="112"/>
    </location>
</feature>
<dbReference type="Gene3D" id="3.40.1810.10">
    <property type="entry name" value="Transcription factor, MADS-box"/>
    <property type="match status" value="1"/>
</dbReference>
<dbReference type="GO" id="GO:0046983">
    <property type="term" value="F:protein dimerization activity"/>
    <property type="evidence" value="ECO:0007669"/>
    <property type="project" value="InterPro"/>
</dbReference>
<keyword evidence="3" id="KW-0238">DNA-binding</keyword>
<dbReference type="GO" id="GO:0005634">
    <property type="term" value="C:nucleus"/>
    <property type="evidence" value="ECO:0007669"/>
    <property type="project" value="UniProtKB-SubCell"/>
</dbReference>
<evidence type="ECO:0000256" key="5">
    <source>
        <dbReference type="ARBA" id="ARBA00023242"/>
    </source>
</evidence>
<feature type="region of interest" description="Disordered" evidence="6">
    <location>
        <begin position="97"/>
        <end position="176"/>
    </location>
</feature>
<evidence type="ECO:0000313" key="8">
    <source>
        <dbReference type="EMBL" id="DAZ99574.1"/>
    </source>
</evidence>